<gene>
    <name evidence="2" type="ORF">ODALV1_LOCUS23567</name>
</gene>
<feature type="compositionally biased region" description="Basic residues" evidence="1">
    <location>
        <begin position="614"/>
        <end position="623"/>
    </location>
</feature>
<feature type="compositionally biased region" description="Basic and acidic residues" evidence="1">
    <location>
        <begin position="239"/>
        <end position="249"/>
    </location>
</feature>
<keyword evidence="3" id="KW-1185">Reference proteome</keyword>
<feature type="region of interest" description="Disordered" evidence="1">
    <location>
        <begin position="1039"/>
        <end position="1070"/>
    </location>
</feature>
<evidence type="ECO:0000256" key="1">
    <source>
        <dbReference type="SAM" id="MobiDB-lite"/>
    </source>
</evidence>
<feature type="compositionally biased region" description="Polar residues" evidence="1">
    <location>
        <begin position="515"/>
        <end position="547"/>
    </location>
</feature>
<proteinExistence type="predicted"/>
<feature type="compositionally biased region" description="Polar residues" evidence="1">
    <location>
        <begin position="624"/>
        <end position="634"/>
    </location>
</feature>
<comment type="caution">
    <text evidence="2">The sequence shown here is derived from an EMBL/GenBank/DDBJ whole genome shotgun (WGS) entry which is preliminary data.</text>
</comment>
<protein>
    <submittedName>
        <fullName evidence="2">Uncharacterized protein</fullName>
    </submittedName>
</protein>
<organism evidence="2 3">
    <name type="scientific">Orchesella dallaii</name>
    <dbReference type="NCBI Taxonomy" id="48710"/>
    <lineage>
        <taxon>Eukaryota</taxon>
        <taxon>Metazoa</taxon>
        <taxon>Ecdysozoa</taxon>
        <taxon>Arthropoda</taxon>
        <taxon>Hexapoda</taxon>
        <taxon>Collembola</taxon>
        <taxon>Entomobryomorpha</taxon>
        <taxon>Entomobryoidea</taxon>
        <taxon>Orchesellidae</taxon>
        <taxon>Orchesellinae</taxon>
        <taxon>Orchesella</taxon>
    </lineage>
</organism>
<evidence type="ECO:0000313" key="2">
    <source>
        <dbReference type="EMBL" id="CAL8130104.1"/>
    </source>
</evidence>
<feature type="region of interest" description="Disordered" evidence="1">
    <location>
        <begin position="949"/>
        <end position="974"/>
    </location>
</feature>
<feature type="compositionally biased region" description="Low complexity" evidence="1">
    <location>
        <begin position="595"/>
        <end position="610"/>
    </location>
</feature>
<evidence type="ECO:0000313" key="3">
    <source>
        <dbReference type="Proteomes" id="UP001642540"/>
    </source>
</evidence>
<dbReference type="Proteomes" id="UP001642540">
    <property type="component" value="Unassembled WGS sequence"/>
</dbReference>
<feature type="region of interest" description="Disordered" evidence="1">
    <location>
        <begin position="492"/>
        <end position="556"/>
    </location>
</feature>
<feature type="region of interest" description="Disordered" evidence="1">
    <location>
        <begin position="589"/>
        <end position="649"/>
    </location>
</feature>
<feature type="compositionally biased region" description="Polar residues" evidence="1">
    <location>
        <begin position="225"/>
        <end position="238"/>
    </location>
</feature>
<sequence length="1092" mass="122573">MSSGGYVQTFRKKCVKTRKKIEDSLFERASSEDIVSSSNGMDQEEIIITNHKFSSKQSRNGNPNSYMGIPLPPPIFTTQSVTVETHMFPIPTTPEIDDDTFVEKLNPDCDWEFELDPLPEKDFDCNDHFKWVISPPENEKCDKNQEPQEEISTTPFPFKKGEASSNSSTSTSSTTSSRCSQIINSLKSRLNSPPKHIQDSQLEPKNLIFSTQSYSGHDNSNSFIFLDNVHNNNPNSPEKLQDNQAKNENESADYDDDDEIIVNSAQPQPQTFKNVRNEHHYVNNHSNSMVSIPQQDNSENHSAPVSLRPRSIAAFTLDVDYDAITSLDIPNTEDEEVAGAKSNENSKVNSFHEQHNDFYASFSGLANIIGCIPRVCLSNKAAMQLRSQKREMEQCHCHCNQHQRHPNFPLQQPCIKNSGWLNKRNGENFAVISPYQEHRDQHEDDYSSDKFNKYYGQYSLTGINIPNANLDKGSKNGRKSSEELLLDRYHNHVHRTKQGKPSSGNIFKRKEETSSSRNLWENISRSHSANNVNNSKISNPKTVSTRANPIEDYDNDKRLQLPKSRLTKLKSLARNKWGKEQIVKRFQDDDDAGFSSSSSSSSTSLSGTSTCLKPKPKTKHRPKNQTSVHVQSSVLEDHGSNSDEISTSKRKRRFKPCYKFQKNVNNNVRSSSTSSLPVSSICEDEVCEKNDKHKLSKQVDLLKGKNISSNSKRHRVRWRFPTSKNSKKNVKVQVSNRSSVSSSDSSTSSSAGCDDDIKNKSKRSKGSARLAQEKTRVSDKKKHKIVRRTSEAGGGVNSTLLMSTRTLSINEDSIAAIPPVFSEAIQPSLLTSPVKSALSSSAPRIPVKSNTSFRVFNASSIPSSSRSDASSSSFRSNSSSGYASTFSTRTSFFLKSLRKRFIKTSNKVAVGDWEDEDVDQSLLNYNDVGRSLQGQNVICTCKRTTSRSRSKQREFIPQRKKSFSETRRASNPPVPPVFYIQPDIENISNVEKVFVTMGFDEVVLDLKSGEVKKACDGSLLFTTGPLCITSKKKGRNVKQKEKCVKLPSKSKKKREKSVEPDYDESDRDGIKCKGNNNACLYQSDAEEEKLSI</sequence>
<feature type="compositionally biased region" description="Low complexity" evidence="1">
    <location>
        <begin position="731"/>
        <end position="750"/>
    </location>
</feature>
<feature type="region of interest" description="Disordered" evidence="1">
    <location>
        <begin position="136"/>
        <end position="180"/>
    </location>
</feature>
<reference evidence="2 3" key="1">
    <citation type="submission" date="2024-08" db="EMBL/GenBank/DDBJ databases">
        <authorList>
            <person name="Cucini C."/>
            <person name="Frati F."/>
        </authorList>
    </citation>
    <scope>NUCLEOTIDE SEQUENCE [LARGE SCALE GENOMIC DNA]</scope>
</reference>
<feature type="region of interest" description="Disordered" evidence="1">
    <location>
        <begin position="860"/>
        <end position="884"/>
    </location>
</feature>
<dbReference type="EMBL" id="CAXLJM020000081">
    <property type="protein sequence ID" value="CAL8130104.1"/>
    <property type="molecule type" value="Genomic_DNA"/>
</dbReference>
<name>A0ABP1RLH0_9HEXA</name>
<accession>A0ABP1RLH0</accession>
<feature type="region of interest" description="Disordered" evidence="1">
    <location>
        <begin position="225"/>
        <end position="255"/>
    </location>
</feature>
<feature type="compositionally biased region" description="Low complexity" evidence="1">
    <location>
        <begin position="164"/>
        <end position="177"/>
    </location>
</feature>
<feature type="compositionally biased region" description="Basic and acidic residues" evidence="1">
    <location>
        <begin position="951"/>
        <end position="968"/>
    </location>
</feature>
<feature type="region of interest" description="Disordered" evidence="1">
    <location>
        <begin position="704"/>
        <end position="797"/>
    </location>
</feature>
<feature type="compositionally biased region" description="Basic and acidic residues" evidence="1">
    <location>
        <begin position="137"/>
        <end position="146"/>
    </location>
</feature>